<sequence length="250" mass="28786">MPVKYFPHHSKQTSCYVNYGPILVKTFMFCIQSHPVFGAEYSPTFQYTCKVGLHFSYYFITSSKKKCLLEKDLSDKRQHRSQLEHDYELAKECSSQVQHKHIQLSDSSAVAEQKVSHIQDISLSFQEELSECMNKLNSLQQVLDAEKQTQITAINELETTLCKIATDLFQAKKQYNKISLNNVINETRITLQAAQLIVDNDSKELPLLSKRLEQLNVEEKKSNSALKNVLSICLRLLERDRIDAQHLNSN</sequence>
<name>A0AAD8BUB4_BIOPF</name>
<accession>A0AAD8BUB4</accession>
<dbReference type="AlphaFoldDB" id="A0AAD8BUB4"/>
<reference evidence="1" key="1">
    <citation type="journal article" date="2023" name="PLoS Negl. Trop. Dis.">
        <title>A genome sequence for Biomphalaria pfeifferi, the major vector snail for the human-infecting parasite Schistosoma mansoni.</title>
        <authorList>
            <person name="Bu L."/>
            <person name="Lu L."/>
            <person name="Laidemitt M.R."/>
            <person name="Zhang S.M."/>
            <person name="Mutuku M."/>
            <person name="Mkoji G."/>
            <person name="Steinauer M."/>
            <person name="Loker E.S."/>
        </authorList>
    </citation>
    <scope>NUCLEOTIDE SEQUENCE</scope>
    <source>
        <strain evidence="1">KasaAsao</strain>
    </source>
</reference>
<keyword evidence="2" id="KW-1185">Reference proteome</keyword>
<organism evidence="1 2">
    <name type="scientific">Biomphalaria pfeifferi</name>
    <name type="common">Bloodfluke planorb</name>
    <name type="synonym">Freshwater snail</name>
    <dbReference type="NCBI Taxonomy" id="112525"/>
    <lineage>
        <taxon>Eukaryota</taxon>
        <taxon>Metazoa</taxon>
        <taxon>Spiralia</taxon>
        <taxon>Lophotrochozoa</taxon>
        <taxon>Mollusca</taxon>
        <taxon>Gastropoda</taxon>
        <taxon>Heterobranchia</taxon>
        <taxon>Euthyneura</taxon>
        <taxon>Panpulmonata</taxon>
        <taxon>Hygrophila</taxon>
        <taxon>Lymnaeoidea</taxon>
        <taxon>Planorbidae</taxon>
        <taxon>Biomphalaria</taxon>
    </lineage>
</organism>
<evidence type="ECO:0000313" key="1">
    <source>
        <dbReference type="EMBL" id="KAK0061001.1"/>
    </source>
</evidence>
<proteinExistence type="predicted"/>
<evidence type="ECO:0000313" key="2">
    <source>
        <dbReference type="Proteomes" id="UP001233172"/>
    </source>
</evidence>
<gene>
    <name evidence="1" type="ORF">Bpfe_009529</name>
</gene>
<protein>
    <submittedName>
        <fullName evidence="1">Uncharacterized protein</fullName>
    </submittedName>
</protein>
<dbReference type="Proteomes" id="UP001233172">
    <property type="component" value="Unassembled WGS sequence"/>
</dbReference>
<comment type="caution">
    <text evidence="1">The sequence shown here is derived from an EMBL/GenBank/DDBJ whole genome shotgun (WGS) entry which is preliminary data.</text>
</comment>
<reference evidence="1" key="2">
    <citation type="submission" date="2023-04" db="EMBL/GenBank/DDBJ databases">
        <authorList>
            <person name="Bu L."/>
            <person name="Lu L."/>
            <person name="Laidemitt M.R."/>
            <person name="Zhang S.M."/>
            <person name="Mutuku M."/>
            <person name="Mkoji G."/>
            <person name="Steinauer M."/>
            <person name="Loker E.S."/>
        </authorList>
    </citation>
    <scope>NUCLEOTIDE SEQUENCE</scope>
    <source>
        <strain evidence="1">KasaAsao</strain>
        <tissue evidence="1">Whole Snail</tissue>
    </source>
</reference>
<dbReference type="EMBL" id="JASAOG010000032">
    <property type="protein sequence ID" value="KAK0061001.1"/>
    <property type="molecule type" value="Genomic_DNA"/>
</dbReference>